<sequence>MFVKIEKDVNEVKQELAGLKKVKGGTEGKMGEAVAPENIVKQATSEIQSRFDRRNNMAFYGIKENKSNLKAECEKLDKECMNDIIT</sequence>
<dbReference type="EMBL" id="JAIWYP010000010">
    <property type="protein sequence ID" value="KAH3752017.1"/>
    <property type="molecule type" value="Genomic_DNA"/>
</dbReference>
<accession>A0A9D4DPZ4</accession>
<dbReference type="AlphaFoldDB" id="A0A9D4DPZ4"/>
<evidence type="ECO:0000313" key="2">
    <source>
        <dbReference type="Proteomes" id="UP000828390"/>
    </source>
</evidence>
<gene>
    <name evidence="1" type="ORF">DPMN_186625</name>
</gene>
<protein>
    <submittedName>
        <fullName evidence="1">Uncharacterized protein</fullName>
    </submittedName>
</protein>
<reference evidence="1" key="1">
    <citation type="journal article" date="2019" name="bioRxiv">
        <title>The Genome of the Zebra Mussel, Dreissena polymorpha: A Resource for Invasive Species Research.</title>
        <authorList>
            <person name="McCartney M.A."/>
            <person name="Auch B."/>
            <person name="Kono T."/>
            <person name="Mallez S."/>
            <person name="Zhang Y."/>
            <person name="Obille A."/>
            <person name="Becker A."/>
            <person name="Abrahante J.E."/>
            <person name="Garbe J."/>
            <person name="Badalamenti J.P."/>
            <person name="Herman A."/>
            <person name="Mangelson H."/>
            <person name="Liachko I."/>
            <person name="Sullivan S."/>
            <person name="Sone E.D."/>
            <person name="Koren S."/>
            <person name="Silverstein K.A.T."/>
            <person name="Beckman K.B."/>
            <person name="Gohl D.M."/>
        </authorList>
    </citation>
    <scope>NUCLEOTIDE SEQUENCE</scope>
    <source>
        <strain evidence="1">Duluth1</strain>
        <tissue evidence="1">Whole animal</tissue>
    </source>
</reference>
<keyword evidence="2" id="KW-1185">Reference proteome</keyword>
<evidence type="ECO:0000313" key="1">
    <source>
        <dbReference type="EMBL" id="KAH3752017.1"/>
    </source>
</evidence>
<name>A0A9D4DPZ4_DREPO</name>
<reference evidence="1" key="2">
    <citation type="submission" date="2020-11" db="EMBL/GenBank/DDBJ databases">
        <authorList>
            <person name="McCartney M.A."/>
            <person name="Auch B."/>
            <person name="Kono T."/>
            <person name="Mallez S."/>
            <person name="Becker A."/>
            <person name="Gohl D.M."/>
            <person name="Silverstein K.A.T."/>
            <person name="Koren S."/>
            <person name="Bechman K.B."/>
            <person name="Herman A."/>
            <person name="Abrahante J.E."/>
            <person name="Garbe J."/>
        </authorList>
    </citation>
    <scope>NUCLEOTIDE SEQUENCE</scope>
    <source>
        <strain evidence="1">Duluth1</strain>
        <tissue evidence="1">Whole animal</tissue>
    </source>
</reference>
<proteinExistence type="predicted"/>
<dbReference type="Proteomes" id="UP000828390">
    <property type="component" value="Unassembled WGS sequence"/>
</dbReference>
<organism evidence="1 2">
    <name type="scientific">Dreissena polymorpha</name>
    <name type="common">Zebra mussel</name>
    <name type="synonym">Mytilus polymorpha</name>
    <dbReference type="NCBI Taxonomy" id="45954"/>
    <lineage>
        <taxon>Eukaryota</taxon>
        <taxon>Metazoa</taxon>
        <taxon>Spiralia</taxon>
        <taxon>Lophotrochozoa</taxon>
        <taxon>Mollusca</taxon>
        <taxon>Bivalvia</taxon>
        <taxon>Autobranchia</taxon>
        <taxon>Heteroconchia</taxon>
        <taxon>Euheterodonta</taxon>
        <taxon>Imparidentia</taxon>
        <taxon>Neoheterodontei</taxon>
        <taxon>Myida</taxon>
        <taxon>Dreissenoidea</taxon>
        <taxon>Dreissenidae</taxon>
        <taxon>Dreissena</taxon>
    </lineage>
</organism>
<comment type="caution">
    <text evidence="1">The sequence shown here is derived from an EMBL/GenBank/DDBJ whole genome shotgun (WGS) entry which is preliminary data.</text>
</comment>